<name>A0A133UG15_9EURY</name>
<comment type="caution">
    <text evidence="2">The sequence shown here is derived from an EMBL/GenBank/DDBJ whole genome shotgun (WGS) entry which is preliminary data.</text>
</comment>
<dbReference type="EMBL" id="LHXN01000013">
    <property type="protein sequence ID" value="KXA93173.1"/>
    <property type="molecule type" value="Genomic_DNA"/>
</dbReference>
<keyword evidence="3" id="KW-1185">Reference proteome</keyword>
<organism evidence="2 3">
    <name type="scientific">candidate division MSBL1 archaeon SCGC-AAA259E17</name>
    <dbReference type="NCBI Taxonomy" id="1698263"/>
    <lineage>
        <taxon>Archaea</taxon>
        <taxon>Methanobacteriati</taxon>
        <taxon>Methanobacteriota</taxon>
        <taxon>candidate division MSBL1</taxon>
    </lineage>
</organism>
<reference evidence="2 3" key="1">
    <citation type="journal article" date="2016" name="Sci. Rep.">
        <title>Metabolic traits of an uncultured archaeal lineage -MSBL1- from brine pools of the Red Sea.</title>
        <authorList>
            <person name="Mwirichia R."/>
            <person name="Alam I."/>
            <person name="Rashid M."/>
            <person name="Vinu M."/>
            <person name="Ba-Alawi W."/>
            <person name="Anthony Kamau A."/>
            <person name="Kamanda Ngugi D."/>
            <person name="Goker M."/>
            <person name="Klenk H.P."/>
            <person name="Bajic V."/>
            <person name="Stingl U."/>
        </authorList>
    </citation>
    <scope>NUCLEOTIDE SEQUENCE [LARGE SCALE GENOMIC DNA]</scope>
    <source>
        <strain evidence="2">SCGC-AAA259E17</strain>
    </source>
</reference>
<dbReference type="InterPro" id="IPR027417">
    <property type="entry name" value="P-loop_NTPase"/>
</dbReference>
<dbReference type="Gene3D" id="3.40.50.300">
    <property type="entry name" value="P-loop containing nucleotide triphosphate hydrolases"/>
    <property type="match status" value="1"/>
</dbReference>
<dbReference type="Proteomes" id="UP000070373">
    <property type="component" value="Unassembled WGS sequence"/>
</dbReference>
<keyword evidence="1" id="KW-0175">Coiled coil</keyword>
<evidence type="ECO:0000313" key="2">
    <source>
        <dbReference type="EMBL" id="KXA93173.1"/>
    </source>
</evidence>
<evidence type="ECO:0000313" key="3">
    <source>
        <dbReference type="Proteomes" id="UP000070373"/>
    </source>
</evidence>
<dbReference type="PATRIC" id="fig|1698263.3.peg.245"/>
<sequence length="477" mass="53071">MPGLTEAKASRIVRSAIAEEYQAVDLLQTEVAERICEEVLKKIRTGTQTAYGKAKLGIYFPIGSEERISNVQDWVRKTLSLEVGDGIDDMLEGVSPLSPPDRTRIGDRAVVTSDPEKIEEARKAFPEVAVELVENRRELRGVAANHERVILIDEAIPWSSDASERLDHKPGAVDDPVEVVPERVLSFFAENAEAVRNAIDVWKSIDAPPSGLFDGIDDGRIDEVEGLLSRLDPTGDVKGNEETKRVGRALSELDGSIADAEARINEEIESVFGEKEIRIEGTHILDLVKQEGEAKDLIRSELESEFDRAVDEAVGALVSDLELDFEEKDLACDLFPREPKLPVERNEKVENRLRKKLSRKYLRKSLNAKAELARELRGYEEDVRKLVEGVLELDVALAMKRFAEEHGMTLPEFGGREFKIRSGRNLLLEDPEPIDYRAEEATLLTGVNSGGKTTTLDLVAQVYVLAHMARGRKGTIA</sequence>
<dbReference type="GO" id="GO:0006298">
    <property type="term" value="P:mismatch repair"/>
    <property type="evidence" value="ECO:0007669"/>
    <property type="project" value="InterPro"/>
</dbReference>
<accession>A0A133UG15</accession>
<evidence type="ECO:0008006" key="4">
    <source>
        <dbReference type="Google" id="ProtNLM"/>
    </source>
</evidence>
<proteinExistence type="predicted"/>
<dbReference type="AlphaFoldDB" id="A0A133UG15"/>
<protein>
    <recommendedName>
        <fullName evidence="4">Endonuclease MutS2</fullName>
    </recommendedName>
</protein>
<dbReference type="PANTHER" id="PTHR11361">
    <property type="entry name" value="DNA MISMATCH REPAIR PROTEIN MUTS FAMILY MEMBER"/>
    <property type="match status" value="1"/>
</dbReference>
<evidence type="ECO:0000256" key="1">
    <source>
        <dbReference type="SAM" id="Coils"/>
    </source>
</evidence>
<dbReference type="GO" id="GO:0005524">
    <property type="term" value="F:ATP binding"/>
    <property type="evidence" value="ECO:0007669"/>
    <property type="project" value="InterPro"/>
</dbReference>
<gene>
    <name evidence="2" type="ORF">AKJ64_01250</name>
</gene>
<dbReference type="InterPro" id="IPR045076">
    <property type="entry name" value="MutS"/>
</dbReference>
<feature type="coiled-coil region" evidence="1">
    <location>
        <begin position="362"/>
        <end position="389"/>
    </location>
</feature>
<dbReference type="GO" id="GO:0140664">
    <property type="term" value="F:ATP-dependent DNA damage sensor activity"/>
    <property type="evidence" value="ECO:0007669"/>
    <property type="project" value="InterPro"/>
</dbReference>
<dbReference type="PANTHER" id="PTHR11361:SF125">
    <property type="entry name" value="DNA-BINDING PROTEIN MUTS2"/>
    <property type="match status" value="1"/>
</dbReference>
<dbReference type="GO" id="GO:0030983">
    <property type="term" value="F:mismatched DNA binding"/>
    <property type="evidence" value="ECO:0007669"/>
    <property type="project" value="InterPro"/>
</dbReference>